<dbReference type="InterPro" id="IPR010466">
    <property type="entry name" value="DUF1058"/>
</dbReference>
<evidence type="ECO:0008006" key="4">
    <source>
        <dbReference type="Google" id="ProtNLM"/>
    </source>
</evidence>
<evidence type="ECO:0000313" key="3">
    <source>
        <dbReference type="Proteomes" id="UP000284547"/>
    </source>
</evidence>
<dbReference type="AlphaFoldDB" id="A0A411Z8C8"/>
<dbReference type="EMBL" id="QWEY01000001">
    <property type="protein sequence ID" value="RGP39293.1"/>
    <property type="molecule type" value="Genomic_DNA"/>
</dbReference>
<gene>
    <name evidence="2" type="ORF">D1012_01540</name>
</gene>
<reference evidence="2 3" key="1">
    <citation type="submission" date="2018-08" db="EMBL/GenBank/DDBJ databases">
        <title>Flavobacterium tibetense sp. nov., isolated from a wetland YonghuCo on Tibetan Plateau.</title>
        <authorList>
            <person name="Phurbu D."/>
            <person name="Lu H."/>
            <person name="Xing P."/>
        </authorList>
    </citation>
    <scope>NUCLEOTIDE SEQUENCE [LARGE SCALE GENOMIC DNA]</scope>
    <source>
        <strain evidence="2 3">DJC</strain>
    </source>
</reference>
<sequence length="217" mass="22766">MLKALLTGVALIAGAGPVLSDVVRPKPRPVLVSAPAAPETVPLTATEATGAAPAMRPLGPPAPPAAAPVAEPRDPNKGAVTNLPLPRYVSLKSGEGNARRGPGLSHRIDWVFTRVGMPLKITAEHGHWRRVEDAEGVGGWVHYALLSGVRSVMVAEDMATFYSRDDTTSLAAFQAERGVVARVIGCADGWCRVTVDGQRGWAPVSSLWGVTADEVID</sequence>
<evidence type="ECO:0000256" key="1">
    <source>
        <dbReference type="SAM" id="MobiDB-lite"/>
    </source>
</evidence>
<comment type="caution">
    <text evidence="2">The sequence shown here is derived from an EMBL/GenBank/DDBJ whole genome shotgun (WGS) entry which is preliminary data.</text>
</comment>
<keyword evidence="3" id="KW-1185">Reference proteome</keyword>
<dbReference type="Proteomes" id="UP000284547">
    <property type="component" value="Unassembled WGS sequence"/>
</dbReference>
<feature type="region of interest" description="Disordered" evidence="1">
    <location>
        <begin position="52"/>
        <end position="81"/>
    </location>
</feature>
<dbReference type="Pfam" id="PF06347">
    <property type="entry name" value="SH3_4"/>
    <property type="match status" value="2"/>
</dbReference>
<proteinExistence type="predicted"/>
<name>A0A411Z8C8_9RHOB</name>
<evidence type="ECO:0000313" key="2">
    <source>
        <dbReference type="EMBL" id="RGP39293.1"/>
    </source>
</evidence>
<dbReference type="RefSeq" id="WP_118150011.1">
    <property type="nucleotide sequence ID" value="NZ_QWEY01000001.1"/>
</dbReference>
<protein>
    <recommendedName>
        <fullName evidence="4">SH3-like domain-containing protein</fullName>
    </recommendedName>
</protein>
<organism evidence="2 3">
    <name type="scientific">Pseudotabrizicola alkalilacus</name>
    <dbReference type="NCBI Taxonomy" id="2305252"/>
    <lineage>
        <taxon>Bacteria</taxon>
        <taxon>Pseudomonadati</taxon>
        <taxon>Pseudomonadota</taxon>
        <taxon>Alphaproteobacteria</taxon>
        <taxon>Rhodobacterales</taxon>
        <taxon>Paracoccaceae</taxon>
        <taxon>Pseudotabrizicola</taxon>
    </lineage>
</organism>
<accession>A0A411Z8C8</accession>
<dbReference type="OrthoDB" id="9810773at2"/>